<organism evidence="1 2">
    <name type="scientific">Azohydromonas caseinilytica</name>
    <dbReference type="NCBI Taxonomy" id="2728836"/>
    <lineage>
        <taxon>Bacteria</taxon>
        <taxon>Pseudomonadati</taxon>
        <taxon>Pseudomonadota</taxon>
        <taxon>Betaproteobacteria</taxon>
        <taxon>Burkholderiales</taxon>
        <taxon>Sphaerotilaceae</taxon>
        <taxon>Azohydromonas</taxon>
    </lineage>
</organism>
<comment type="caution">
    <text evidence="1">The sequence shown here is derived from an EMBL/GenBank/DDBJ whole genome shotgun (WGS) entry which is preliminary data.</text>
</comment>
<protein>
    <submittedName>
        <fullName evidence="1">Uncharacterized protein</fullName>
    </submittedName>
</protein>
<gene>
    <name evidence="1" type="ORF">HHL10_20865</name>
</gene>
<dbReference type="RefSeq" id="WP_169162329.1">
    <property type="nucleotide sequence ID" value="NZ_JABBFW010000018.1"/>
</dbReference>
<evidence type="ECO:0000313" key="1">
    <source>
        <dbReference type="EMBL" id="NML17427.1"/>
    </source>
</evidence>
<reference evidence="1 2" key="1">
    <citation type="submission" date="2020-04" db="EMBL/GenBank/DDBJ databases">
        <title>Azohydromonas sp. isolated from soil.</title>
        <authorList>
            <person name="Dahal R.H."/>
        </authorList>
    </citation>
    <scope>NUCLEOTIDE SEQUENCE [LARGE SCALE GENOMIC DNA]</scope>
    <source>
        <strain evidence="1 2">G-1-1-14</strain>
    </source>
</reference>
<evidence type="ECO:0000313" key="2">
    <source>
        <dbReference type="Proteomes" id="UP000574067"/>
    </source>
</evidence>
<sequence>MKGAWSTCLLVAALGLLLALLALLLGMRSAVRQDELFLFVWNTWHRFKSNDAQNPVRWNHFHQLTAYPGKIEIQRPAITEKTMVAFVFGQSDSANSGGERFEVPDERVVNYWGGKYHRAADPLLGATANRLLERQPADRRPVERHARAWFRALQDPARMPGPTGMTPRP</sequence>
<name>A0A848FB51_9BURK</name>
<accession>A0A848FB51</accession>
<dbReference type="Proteomes" id="UP000574067">
    <property type="component" value="Unassembled WGS sequence"/>
</dbReference>
<dbReference type="EMBL" id="JABBFW010000018">
    <property type="protein sequence ID" value="NML17427.1"/>
    <property type="molecule type" value="Genomic_DNA"/>
</dbReference>
<dbReference type="AlphaFoldDB" id="A0A848FB51"/>
<proteinExistence type="predicted"/>
<keyword evidence="2" id="KW-1185">Reference proteome</keyword>